<dbReference type="EMBL" id="MU251182">
    <property type="protein sequence ID" value="KAG8612184.1"/>
    <property type="molecule type" value="Genomic_DNA"/>
</dbReference>
<accession>A0ACB7FXV6</accession>
<dbReference type="Proteomes" id="UP000091857">
    <property type="component" value="Unassembled WGS sequence"/>
</dbReference>
<gene>
    <name evidence="1" type="ORF">MANES_S095210v8</name>
</gene>
<reference evidence="2" key="1">
    <citation type="journal article" date="2016" name="Nat. Biotechnol.">
        <title>Sequencing wild and cultivated cassava and related species reveals extensive interspecific hybridization and genetic diversity.</title>
        <authorList>
            <person name="Bredeson J.V."/>
            <person name="Lyons J.B."/>
            <person name="Prochnik S.E."/>
            <person name="Wu G.A."/>
            <person name="Ha C.M."/>
            <person name="Edsinger-Gonzales E."/>
            <person name="Grimwood J."/>
            <person name="Schmutz J."/>
            <person name="Rabbi I.Y."/>
            <person name="Egesi C."/>
            <person name="Nauluvula P."/>
            <person name="Lebot V."/>
            <person name="Ndunguru J."/>
            <person name="Mkamilo G."/>
            <person name="Bart R.S."/>
            <person name="Setter T.L."/>
            <person name="Gleadow R.M."/>
            <person name="Kulakow P."/>
            <person name="Ferguson M.E."/>
            <person name="Rounsley S."/>
            <person name="Rokhsar D.S."/>
        </authorList>
    </citation>
    <scope>NUCLEOTIDE SEQUENCE [LARGE SCALE GENOMIC DNA]</scope>
    <source>
        <strain evidence="2">cv. AM560-2</strain>
    </source>
</reference>
<name>A0ACB7FXV6_MANES</name>
<protein>
    <submittedName>
        <fullName evidence="1">Uncharacterized protein</fullName>
    </submittedName>
</protein>
<evidence type="ECO:0000313" key="1">
    <source>
        <dbReference type="EMBL" id="KAG8612184.1"/>
    </source>
</evidence>
<comment type="caution">
    <text evidence="1">The sequence shown here is derived from an EMBL/GenBank/DDBJ whole genome shotgun (WGS) entry which is preliminary data.</text>
</comment>
<proteinExistence type="predicted"/>
<organism evidence="1 2">
    <name type="scientific">Manihot esculenta</name>
    <name type="common">Cassava</name>
    <name type="synonym">Jatropha manihot</name>
    <dbReference type="NCBI Taxonomy" id="3983"/>
    <lineage>
        <taxon>Eukaryota</taxon>
        <taxon>Viridiplantae</taxon>
        <taxon>Streptophyta</taxon>
        <taxon>Embryophyta</taxon>
        <taxon>Tracheophyta</taxon>
        <taxon>Spermatophyta</taxon>
        <taxon>Magnoliopsida</taxon>
        <taxon>eudicotyledons</taxon>
        <taxon>Gunneridae</taxon>
        <taxon>Pentapetalae</taxon>
        <taxon>rosids</taxon>
        <taxon>fabids</taxon>
        <taxon>Malpighiales</taxon>
        <taxon>Euphorbiaceae</taxon>
        <taxon>Crotonoideae</taxon>
        <taxon>Manihoteae</taxon>
        <taxon>Manihot</taxon>
    </lineage>
</organism>
<keyword evidence="2" id="KW-1185">Reference proteome</keyword>
<sequence length="124" mass="13571">MRLLLLGIVMTLKYLLSFSLPFNVFFSIVIPFKFRNFHLYGAQVTINCVGLVCLGVIIISAKSSISTSIPPYASSSTSMNFSSPPSLSDSIFCIINFTSNLRFSDLWSIGVKNSMGHSCRSGSL</sequence>
<evidence type="ECO:0000313" key="2">
    <source>
        <dbReference type="Proteomes" id="UP000091857"/>
    </source>
</evidence>